<organism evidence="3 4">
    <name type="scientific">Tessaracoccus aquimaris</name>
    <dbReference type="NCBI Taxonomy" id="1332264"/>
    <lineage>
        <taxon>Bacteria</taxon>
        <taxon>Bacillati</taxon>
        <taxon>Actinomycetota</taxon>
        <taxon>Actinomycetes</taxon>
        <taxon>Propionibacteriales</taxon>
        <taxon>Propionibacteriaceae</taxon>
        <taxon>Tessaracoccus</taxon>
    </lineage>
</organism>
<proteinExistence type="predicted"/>
<name>A0A1Q2CQ56_9ACTN</name>
<feature type="compositionally biased region" description="Basic and acidic residues" evidence="1">
    <location>
        <begin position="1"/>
        <end position="22"/>
    </location>
</feature>
<dbReference type="InterPro" id="IPR003018">
    <property type="entry name" value="GAF"/>
</dbReference>
<evidence type="ECO:0000256" key="1">
    <source>
        <dbReference type="SAM" id="MobiDB-lite"/>
    </source>
</evidence>
<evidence type="ECO:0000313" key="3">
    <source>
        <dbReference type="EMBL" id="AQP48257.1"/>
    </source>
</evidence>
<reference evidence="4" key="1">
    <citation type="submission" date="2017-02" db="EMBL/GenBank/DDBJ databases">
        <title>Tessaracoccus aquaemaris sp. nov., isolated from the intestine of a Korean rockfish, Sebastes schlegelii, in a marine aquaculture pond.</title>
        <authorList>
            <person name="Tak E.J."/>
            <person name="Bae J.-W."/>
        </authorList>
    </citation>
    <scope>NUCLEOTIDE SEQUENCE [LARGE SCALE GENOMIC DNA]</scope>
    <source>
        <strain evidence="4">NSG39</strain>
    </source>
</reference>
<feature type="domain" description="GAF" evidence="2">
    <location>
        <begin position="121"/>
        <end position="215"/>
    </location>
</feature>
<dbReference type="EMBL" id="CP019606">
    <property type="protein sequence ID" value="AQP48257.1"/>
    <property type="molecule type" value="Genomic_DNA"/>
</dbReference>
<dbReference type="KEGG" id="tes:BW730_12830"/>
<protein>
    <submittedName>
        <fullName evidence="3">Transcriptional regulator</fullName>
    </submittedName>
</protein>
<gene>
    <name evidence="3" type="ORF">BW730_12830</name>
</gene>
<dbReference type="Gene3D" id="3.30.450.40">
    <property type="match status" value="1"/>
</dbReference>
<dbReference type="RefSeq" id="WP_077686584.1">
    <property type="nucleotide sequence ID" value="NZ_CP019606.1"/>
</dbReference>
<dbReference type="STRING" id="1332264.BW730_12830"/>
<feature type="region of interest" description="Disordered" evidence="1">
    <location>
        <begin position="1"/>
        <end position="31"/>
    </location>
</feature>
<dbReference type="InterPro" id="IPR029016">
    <property type="entry name" value="GAF-like_dom_sf"/>
</dbReference>
<keyword evidence="4" id="KW-1185">Reference proteome</keyword>
<evidence type="ECO:0000313" key="4">
    <source>
        <dbReference type="Proteomes" id="UP000188145"/>
    </source>
</evidence>
<dbReference type="Proteomes" id="UP000188145">
    <property type="component" value="Chromosome"/>
</dbReference>
<evidence type="ECO:0000259" key="2">
    <source>
        <dbReference type="Pfam" id="PF01590"/>
    </source>
</evidence>
<accession>A0A1Q2CQ56</accession>
<dbReference type="Pfam" id="PF01590">
    <property type="entry name" value="GAF"/>
    <property type="match status" value="1"/>
</dbReference>
<sequence length="437" mass="47164">MSSPWSEDRDAAQTRRQVERARASLLTDDPDAGPLDDIRSLIRDSWRRSMAGSVRAEGLPPIDLTGDELDEYLRGHPLASTLDLICGLLLPGGSRDSGIVVAVGDAAGRLLWIEGDSEIRNRTGDMGFIPGANWSEGAVGTSAPGTAIELGRSVQIHGAEHFNLRVAPWSCTAAPVRDPETRRVIGVIDITGGTQAITPQAQLLVDATARAVESELLISRLRAREATAQHRPPRRRRVNQATLQVLGRQRAALELQGDDGASVIEFGRRHAEILLLLRLNPAGLSAERLAELVYGEGGDPATLRPEIVRLRKALRRATSDIDLASRPYRLVGTMTTDAHGVLGLLDRGAHRVALAAYRGDVLPESEAPGVTEFRDTVRATLREALMAEASPEVLLAFADTQAGADDRDLLMLILEQLPAKSPKRAGVLARVERLDAT</sequence>
<dbReference type="AlphaFoldDB" id="A0A1Q2CQ56"/>